<organism evidence="5 6">
    <name type="scientific">Desulfolutivibrio sulfodismutans</name>
    <dbReference type="NCBI Taxonomy" id="63561"/>
    <lineage>
        <taxon>Bacteria</taxon>
        <taxon>Pseudomonadati</taxon>
        <taxon>Thermodesulfobacteriota</taxon>
        <taxon>Desulfovibrionia</taxon>
        <taxon>Desulfovibrionales</taxon>
        <taxon>Desulfovibrionaceae</taxon>
        <taxon>Desulfolutivibrio</taxon>
    </lineage>
</organism>
<evidence type="ECO:0000259" key="4">
    <source>
        <dbReference type="PROSITE" id="PS50110"/>
    </source>
</evidence>
<accession>A0A7K3NKV3</accession>
<sequence>MDQPRNGLRILVAEDNHINRRLISKVLERMGHPALLVENGQEALDALADGPFAMVLMDVQMPVMDGLEATRRIRAGEVACADPDIPIIALTAHTYDDDRERCLTAGMTDHLQKPIDIGELRRIISRHAAFLPTPSPS</sequence>
<dbReference type="Gene3D" id="3.40.50.2300">
    <property type="match status" value="1"/>
</dbReference>
<dbReference type="PANTHER" id="PTHR45339">
    <property type="entry name" value="HYBRID SIGNAL TRANSDUCTION HISTIDINE KINASE J"/>
    <property type="match status" value="1"/>
</dbReference>
<dbReference type="SMART" id="SM00448">
    <property type="entry name" value="REC"/>
    <property type="match status" value="1"/>
</dbReference>
<keyword evidence="1 3" id="KW-0597">Phosphoprotein</keyword>
<evidence type="ECO:0000313" key="6">
    <source>
        <dbReference type="Proteomes" id="UP000469724"/>
    </source>
</evidence>
<keyword evidence="6" id="KW-1185">Reference proteome</keyword>
<reference evidence="5 6" key="1">
    <citation type="submission" date="2020-02" db="EMBL/GenBank/DDBJ databases">
        <title>Comparative genomics of sulfur disproportionating microorganisms.</title>
        <authorList>
            <person name="Ward L.M."/>
            <person name="Bertran E."/>
            <person name="Johnston D.T."/>
        </authorList>
    </citation>
    <scope>NUCLEOTIDE SEQUENCE [LARGE SCALE GENOMIC DNA]</scope>
    <source>
        <strain evidence="5 6">DSM 3696</strain>
    </source>
</reference>
<dbReference type="Proteomes" id="UP000469724">
    <property type="component" value="Unassembled WGS sequence"/>
</dbReference>
<dbReference type="SUPFAM" id="SSF52172">
    <property type="entry name" value="CheY-like"/>
    <property type="match status" value="1"/>
</dbReference>
<evidence type="ECO:0000256" key="2">
    <source>
        <dbReference type="ARBA" id="ARBA00023012"/>
    </source>
</evidence>
<comment type="caution">
    <text evidence="5">The sequence shown here is derived from an EMBL/GenBank/DDBJ whole genome shotgun (WGS) entry which is preliminary data.</text>
</comment>
<evidence type="ECO:0000256" key="1">
    <source>
        <dbReference type="ARBA" id="ARBA00022553"/>
    </source>
</evidence>
<dbReference type="PANTHER" id="PTHR45339:SF1">
    <property type="entry name" value="HYBRID SIGNAL TRANSDUCTION HISTIDINE KINASE J"/>
    <property type="match status" value="1"/>
</dbReference>
<feature type="domain" description="Response regulatory" evidence="4">
    <location>
        <begin position="9"/>
        <end position="128"/>
    </location>
</feature>
<evidence type="ECO:0000256" key="3">
    <source>
        <dbReference type="PROSITE-ProRule" id="PRU00169"/>
    </source>
</evidence>
<feature type="modified residue" description="4-aspartylphosphate" evidence="3">
    <location>
        <position position="58"/>
    </location>
</feature>
<evidence type="ECO:0000313" key="5">
    <source>
        <dbReference type="EMBL" id="NDY56812.1"/>
    </source>
</evidence>
<dbReference type="CDD" id="cd17546">
    <property type="entry name" value="REC_hyHK_CKI1_RcsC-like"/>
    <property type="match status" value="1"/>
</dbReference>
<keyword evidence="2" id="KW-0902">Two-component regulatory system</keyword>
<gene>
    <name evidence="5" type="ORF">G3N56_08655</name>
</gene>
<protein>
    <submittedName>
        <fullName evidence="5">Response regulator</fullName>
    </submittedName>
</protein>
<dbReference type="InterPro" id="IPR001789">
    <property type="entry name" value="Sig_transdc_resp-reg_receiver"/>
</dbReference>
<dbReference type="InterPro" id="IPR011006">
    <property type="entry name" value="CheY-like_superfamily"/>
</dbReference>
<dbReference type="AlphaFoldDB" id="A0A7K3NKV3"/>
<name>A0A7K3NKV3_9BACT</name>
<dbReference type="Pfam" id="PF00072">
    <property type="entry name" value="Response_reg"/>
    <property type="match status" value="1"/>
</dbReference>
<proteinExistence type="predicted"/>
<dbReference type="EMBL" id="JAAGRQ010000028">
    <property type="protein sequence ID" value="NDY56812.1"/>
    <property type="molecule type" value="Genomic_DNA"/>
</dbReference>
<dbReference type="RefSeq" id="WP_163301860.1">
    <property type="nucleotide sequence ID" value="NZ_JAAGRQ010000028.1"/>
</dbReference>
<dbReference type="PROSITE" id="PS50110">
    <property type="entry name" value="RESPONSE_REGULATORY"/>
    <property type="match status" value="1"/>
</dbReference>
<dbReference type="GO" id="GO:0000160">
    <property type="term" value="P:phosphorelay signal transduction system"/>
    <property type="evidence" value="ECO:0007669"/>
    <property type="project" value="UniProtKB-KW"/>
</dbReference>